<dbReference type="InterPro" id="IPR011053">
    <property type="entry name" value="Single_hybrid_motif"/>
</dbReference>
<dbReference type="PANTHER" id="PTHR47597:SF1">
    <property type="entry name" value="IS A MEMBER OF THE PF|00364 BIOTIN-REQUIRING ENZYMES FAMILY-RELATED"/>
    <property type="match status" value="1"/>
</dbReference>
<feature type="compositionally biased region" description="Pro residues" evidence="1">
    <location>
        <begin position="137"/>
        <end position="146"/>
    </location>
</feature>
<dbReference type="CDD" id="cd06850">
    <property type="entry name" value="biotinyl_domain"/>
    <property type="match status" value="1"/>
</dbReference>
<protein>
    <recommendedName>
        <fullName evidence="2">Lipoyl-binding domain-containing protein</fullName>
    </recommendedName>
</protein>
<organism evidence="3">
    <name type="scientific">Rhizophora mucronata</name>
    <name type="common">Asiatic mangrove</name>
    <dbReference type="NCBI Taxonomy" id="61149"/>
    <lineage>
        <taxon>Eukaryota</taxon>
        <taxon>Viridiplantae</taxon>
        <taxon>Streptophyta</taxon>
        <taxon>Embryophyta</taxon>
        <taxon>Tracheophyta</taxon>
        <taxon>Spermatophyta</taxon>
        <taxon>Magnoliopsida</taxon>
        <taxon>eudicotyledons</taxon>
        <taxon>Gunneridae</taxon>
        <taxon>Pentapetalae</taxon>
        <taxon>rosids</taxon>
        <taxon>fabids</taxon>
        <taxon>Malpighiales</taxon>
        <taxon>Rhizophoraceae</taxon>
        <taxon>Rhizophora</taxon>
    </lineage>
</organism>
<dbReference type="EMBL" id="GGEC01012503">
    <property type="protein sequence ID" value="MBW92986.1"/>
    <property type="molecule type" value="Transcribed_RNA"/>
</dbReference>
<dbReference type="Pfam" id="PF00364">
    <property type="entry name" value="Biotin_lipoyl"/>
    <property type="match status" value="1"/>
</dbReference>
<reference evidence="3" key="1">
    <citation type="submission" date="2018-02" db="EMBL/GenBank/DDBJ databases">
        <title>Rhizophora mucronata_Transcriptome.</title>
        <authorList>
            <person name="Meera S.P."/>
            <person name="Sreeshan A."/>
            <person name="Augustine A."/>
        </authorList>
    </citation>
    <scope>NUCLEOTIDE SEQUENCE</scope>
    <source>
        <tissue evidence="3">Leaf</tissue>
    </source>
</reference>
<dbReference type="PANTHER" id="PTHR47597">
    <property type="entry name" value="IS A MEMBER OF THE PF|00364 BIOTIN-REQUIRING ENZYMES FAMILY-RELATED"/>
    <property type="match status" value="1"/>
</dbReference>
<dbReference type="InterPro" id="IPR000089">
    <property type="entry name" value="Biotin_lipoyl"/>
</dbReference>
<accession>A0A2P2JHQ0</accession>
<dbReference type="AlphaFoldDB" id="A0A2P2JHQ0"/>
<sequence>MASRSVLTGSLGASHSKLSKLNFGRVEVNTLWQQNDVRAWIGRKQLQHAGLAVSQESKKTYNVCCVSSLERESTTNREDPLKEAKLSGLTSQLIPNSSEIESLVTQICNTTSITEFELKLGGFRLYVMRDLIEKSKPPPPVSPPLPLASVPVSKNSKEASDSNESVSTSLAITKAAPAYGGIQSFVDRAADEGLMILQSPRVGFFRRSRTIKGKRAPPACKEKQAVKEGQVLCYIEQLGGELPIESDVTGEVIKILREDGEPVGYSDALIAILPSFPGIKKLQ</sequence>
<dbReference type="SUPFAM" id="SSF51230">
    <property type="entry name" value="Single hybrid motif"/>
    <property type="match status" value="1"/>
</dbReference>
<name>A0A2P2JHQ0_RHIMU</name>
<dbReference type="FunFam" id="2.40.50.100:FF:000059">
    <property type="entry name" value="Biotin/lipoyl attachment domain-containing protein"/>
    <property type="match status" value="1"/>
</dbReference>
<feature type="domain" description="Lipoyl-binding" evidence="2">
    <location>
        <begin position="218"/>
        <end position="272"/>
    </location>
</feature>
<evidence type="ECO:0000313" key="3">
    <source>
        <dbReference type="EMBL" id="MBW92986.1"/>
    </source>
</evidence>
<proteinExistence type="predicted"/>
<dbReference type="InterPro" id="IPR053217">
    <property type="entry name" value="ACC_Biotin_Carrier"/>
</dbReference>
<feature type="region of interest" description="Disordered" evidence="1">
    <location>
        <begin position="136"/>
        <end position="167"/>
    </location>
</feature>
<evidence type="ECO:0000259" key="2">
    <source>
        <dbReference type="Pfam" id="PF00364"/>
    </source>
</evidence>
<evidence type="ECO:0000256" key="1">
    <source>
        <dbReference type="SAM" id="MobiDB-lite"/>
    </source>
</evidence>
<dbReference type="Gene3D" id="2.40.50.100">
    <property type="match status" value="1"/>
</dbReference>